<dbReference type="AlphaFoldDB" id="A0ABD4YRY7"/>
<dbReference type="Proteomes" id="UP001158644">
    <property type="component" value="Unassembled WGS sequence"/>
</dbReference>
<dbReference type="InterPro" id="IPR036388">
    <property type="entry name" value="WH-like_DNA-bd_sf"/>
</dbReference>
<dbReference type="PANTHER" id="PTHR30537:SF26">
    <property type="entry name" value="GLYCINE CLEAVAGE SYSTEM TRANSCRIPTIONAL ACTIVATOR"/>
    <property type="match status" value="1"/>
</dbReference>
<sequence length="338" mass="37561">MRRRCPTLSELNAFSAAARHLSFSKAGKELFVTQSAISRHIATLESYLGHALFIRGTNGLQLTRMGATYLSLIRPALHTLESATSQVMATQQSAKSLNVSAAPTFAAQWLFPRLKTFREVNPDISINFVRYSVADYKSTELDFDASIQYGYGDWHDGDAKYLTGRETRLVCSREYLDQHPIGSLEDIKQCTLLQHIEIPLSWEYWFSTYLGDYDRARFGPGFNLFSMIIQAASSGFGVALMPHCLIEKELATGQLVDIFDRTFESPLGYYLCAPNWRSNMESYERLSQWLAHECFHGGHGGDAAMPTDVRPAPGKPAAGRMAPAQPGESDCPYCGAAA</sequence>
<dbReference type="Pfam" id="PF03466">
    <property type="entry name" value="LysR_substrate"/>
    <property type="match status" value="1"/>
</dbReference>
<dbReference type="GO" id="GO:0003677">
    <property type="term" value="F:DNA binding"/>
    <property type="evidence" value="ECO:0007669"/>
    <property type="project" value="UniProtKB-KW"/>
</dbReference>
<accession>A0ABD4YRY7</accession>
<dbReference type="EMBL" id="JAOBZK010000009">
    <property type="protein sequence ID" value="MDH1178213.1"/>
    <property type="molecule type" value="Genomic_DNA"/>
</dbReference>
<evidence type="ECO:0000256" key="3">
    <source>
        <dbReference type="ARBA" id="ARBA00023125"/>
    </source>
</evidence>
<dbReference type="PANTHER" id="PTHR30537">
    <property type="entry name" value="HTH-TYPE TRANSCRIPTIONAL REGULATOR"/>
    <property type="match status" value="1"/>
</dbReference>
<dbReference type="Gene3D" id="1.10.10.10">
    <property type="entry name" value="Winged helix-like DNA-binding domain superfamily/Winged helix DNA-binding domain"/>
    <property type="match status" value="1"/>
</dbReference>
<dbReference type="PRINTS" id="PR00039">
    <property type="entry name" value="HTHLYSR"/>
</dbReference>
<keyword evidence="3" id="KW-0238">DNA-binding</keyword>
<dbReference type="SUPFAM" id="SSF46785">
    <property type="entry name" value="Winged helix' DNA-binding domain"/>
    <property type="match status" value="1"/>
</dbReference>
<gene>
    <name evidence="6" type="ORF">N5C72_09010</name>
</gene>
<feature type="domain" description="HTH lysR-type" evidence="5">
    <location>
        <begin position="6"/>
        <end position="63"/>
    </location>
</feature>
<dbReference type="InterPro" id="IPR000847">
    <property type="entry name" value="LysR_HTH_N"/>
</dbReference>
<evidence type="ECO:0000256" key="1">
    <source>
        <dbReference type="ARBA" id="ARBA00009437"/>
    </source>
</evidence>
<evidence type="ECO:0000256" key="4">
    <source>
        <dbReference type="ARBA" id="ARBA00023163"/>
    </source>
</evidence>
<dbReference type="SUPFAM" id="SSF53850">
    <property type="entry name" value="Periplasmic binding protein-like II"/>
    <property type="match status" value="1"/>
</dbReference>
<comment type="similarity">
    <text evidence="1">Belongs to the LysR transcriptional regulatory family.</text>
</comment>
<evidence type="ECO:0000256" key="2">
    <source>
        <dbReference type="ARBA" id="ARBA00023015"/>
    </source>
</evidence>
<reference evidence="6 7" key="1">
    <citation type="submission" date="2022-09" db="EMBL/GenBank/DDBJ databases">
        <title>Intensive care unit water sources are persistently colonized with multi-drug resistant bacteria and are the site of extensive horizontal gene transfer of antibiotic resistance genes.</title>
        <authorList>
            <person name="Diorio-Toth L."/>
        </authorList>
    </citation>
    <scope>NUCLEOTIDE SEQUENCE [LARGE SCALE GENOMIC DNA]</scope>
    <source>
        <strain evidence="6 7">GD03967</strain>
    </source>
</reference>
<organism evidence="6 7">
    <name type="scientific">Achromobacter mucicolens</name>
    <dbReference type="NCBI Taxonomy" id="1389922"/>
    <lineage>
        <taxon>Bacteria</taxon>
        <taxon>Pseudomonadati</taxon>
        <taxon>Pseudomonadota</taxon>
        <taxon>Betaproteobacteria</taxon>
        <taxon>Burkholderiales</taxon>
        <taxon>Alcaligenaceae</taxon>
        <taxon>Achromobacter</taxon>
    </lineage>
</organism>
<keyword evidence="2" id="KW-0805">Transcription regulation</keyword>
<keyword evidence="4" id="KW-0804">Transcription</keyword>
<dbReference type="InterPro" id="IPR005119">
    <property type="entry name" value="LysR_subst-bd"/>
</dbReference>
<proteinExistence type="inferred from homology"/>
<evidence type="ECO:0000259" key="5">
    <source>
        <dbReference type="PROSITE" id="PS50931"/>
    </source>
</evidence>
<dbReference type="RefSeq" id="WP_235512748.1">
    <property type="nucleotide sequence ID" value="NZ_JAOBZK010000009.1"/>
</dbReference>
<dbReference type="Pfam" id="PF00126">
    <property type="entry name" value="HTH_1"/>
    <property type="match status" value="1"/>
</dbReference>
<comment type="caution">
    <text evidence="6">The sequence shown here is derived from an EMBL/GenBank/DDBJ whole genome shotgun (WGS) entry which is preliminary data.</text>
</comment>
<evidence type="ECO:0000313" key="7">
    <source>
        <dbReference type="Proteomes" id="UP001158644"/>
    </source>
</evidence>
<evidence type="ECO:0000313" key="6">
    <source>
        <dbReference type="EMBL" id="MDH1178213.1"/>
    </source>
</evidence>
<dbReference type="FunFam" id="1.10.10.10:FF:000001">
    <property type="entry name" value="LysR family transcriptional regulator"/>
    <property type="match status" value="1"/>
</dbReference>
<dbReference type="InterPro" id="IPR058163">
    <property type="entry name" value="LysR-type_TF_proteobact-type"/>
</dbReference>
<protein>
    <submittedName>
        <fullName evidence="6">LysR substrate-binding domain-containing protein</fullName>
    </submittedName>
</protein>
<dbReference type="InterPro" id="IPR036390">
    <property type="entry name" value="WH_DNA-bd_sf"/>
</dbReference>
<dbReference type="PROSITE" id="PS50931">
    <property type="entry name" value="HTH_LYSR"/>
    <property type="match status" value="1"/>
</dbReference>
<name>A0ABD4YRY7_9BURK</name>
<dbReference type="Gene3D" id="3.40.190.10">
    <property type="entry name" value="Periplasmic binding protein-like II"/>
    <property type="match status" value="2"/>
</dbReference>